<evidence type="ECO:0000313" key="3">
    <source>
        <dbReference type="Proteomes" id="UP000331127"/>
    </source>
</evidence>
<reference evidence="2 3" key="1">
    <citation type="submission" date="2019-10" db="EMBL/GenBank/DDBJ databases">
        <title>Whole genome shotgun sequence of Acrocarpospora macrocephala NBRC 16266.</title>
        <authorList>
            <person name="Ichikawa N."/>
            <person name="Kimura A."/>
            <person name="Kitahashi Y."/>
            <person name="Komaki H."/>
            <person name="Oguchi A."/>
        </authorList>
    </citation>
    <scope>NUCLEOTIDE SEQUENCE [LARGE SCALE GENOMIC DNA]</scope>
    <source>
        <strain evidence="2 3">NBRC 16266</strain>
    </source>
</reference>
<dbReference type="Gene3D" id="3.30.559.10">
    <property type="entry name" value="Chloramphenicol acetyltransferase-like domain"/>
    <property type="match status" value="1"/>
</dbReference>
<dbReference type="GO" id="GO:0043041">
    <property type="term" value="P:amino acid activation for nonribosomal peptide biosynthetic process"/>
    <property type="evidence" value="ECO:0007669"/>
    <property type="project" value="TreeGrafter"/>
</dbReference>
<sequence length="424" mass="45518">MYADFGGGRSGQAPLTWGQRGIWDAMARNPPGHFNIGRVLMVPRRGGAAAAEVARAVGALAERHEALRTQVIVSAGEPRQVVHASGRIPLRVVAAEPGAAAGIAASLMAEFSAADFDHARDWPLRVGLVTSGGLVRWVVLVLSHLAADGHAVEIVLRDLRVLLRQGSIGGPPPAQPMDLARDQCEGGERRTRAAVAFWTGRYERVPPVMFTPANPGSRPRHRRVRLTSEALAAAARKVADRHEVSSSTVLLAATAVLVGARTGHESVALSTIVGNRFSGDLRGMVTTLDQLGLFVLDVGADFDELVPRAWRAALAAYRHAYYDQPALDAALARLGEERGAELNPYCCFNDVRQAADRAPASADAKSRLDWLPDPDGIRCRFCLLVLDARDGGLVLQLTADTRCLTNEQIARFLPELENLVLDAA</sequence>
<dbReference type="AlphaFoldDB" id="A0A5M3WWZ7"/>
<dbReference type="PANTHER" id="PTHR45527">
    <property type="entry name" value="NONRIBOSOMAL PEPTIDE SYNTHETASE"/>
    <property type="match status" value="1"/>
</dbReference>
<proteinExistence type="predicted"/>
<dbReference type="GO" id="GO:0009366">
    <property type="term" value="C:enterobactin synthetase complex"/>
    <property type="evidence" value="ECO:0007669"/>
    <property type="project" value="TreeGrafter"/>
</dbReference>
<dbReference type="PANTHER" id="PTHR45527:SF1">
    <property type="entry name" value="FATTY ACID SYNTHASE"/>
    <property type="match status" value="1"/>
</dbReference>
<comment type="caution">
    <text evidence="2">The sequence shown here is derived from an EMBL/GenBank/DDBJ whole genome shotgun (WGS) entry which is preliminary data.</text>
</comment>
<dbReference type="GO" id="GO:0031177">
    <property type="term" value="F:phosphopantetheine binding"/>
    <property type="evidence" value="ECO:0007669"/>
    <property type="project" value="TreeGrafter"/>
</dbReference>
<name>A0A5M3WWZ7_9ACTN</name>
<dbReference type="InterPro" id="IPR001242">
    <property type="entry name" value="Condensation_dom"/>
</dbReference>
<evidence type="ECO:0000313" key="2">
    <source>
        <dbReference type="EMBL" id="GES13965.1"/>
    </source>
</evidence>
<evidence type="ECO:0000259" key="1">
    <source>
        <dbReference type="Pfam" id="PF00668"/>
    </source>
</evidence>
<keyword evidence="3" id="KW-1185">Reference proteome</keyword>
<dbReference type="Gene3D" id="3.30.559.30">
    <property type="entry name" value="Nonribosomal peptide synthetase, condensation domain"/>
    <property type="match status" value="1"/>
</dbReference>
<dbReference type="Proteomes" id="UP000331127">
    <property type="component" value="Unassembled WGS sequence"/>
</dbReference>
<organism evidence="2 3">
    <name type="scientific">Acrocarpospora macrocephala</name>
    <dbReference type="NCBI Taxonomy" id="150177"/>
    <lineage>
        <taxon>Bacteria</taxon>
        <taxon>Bacillati</taxon>
        <taxon>Actinomycetota</taxon>
        <taxon>Actinomycetes</taxon>
        <taxon>Streptosporangiales</taxon>
        <taxon>Streptosporangiaceae</taxon>
        <taxon>Acrocarpospora</taxon>
    </lineage>
</organism>
<protein>
    <recommendedName>
        <fullName evidence="1">Condensation domain-containing protein</fullName>
    </recommendedName>
</protein>
<feature type="domain" description="Condensation" evidence="1">
    <location>
        <begin position="11"/>
        <end position="348"/>
    </location>
</feature>
<dbReference type="EMBL" id="BLAE01000052">
    <property type="protein sequence ID" value="GES13965.1"/>
    <property type="molecule type" value="Genomic_DNA"/>
</dbReference>
<dbReference type="GO" id="GO:0009239">
    <property type="term" value="P:enterobactin biosynthetic process"/>
    <property type="evidence" value="ECO:0007669"/>
    <property type="project" value="TreeGrafter"/>
</dbReference>
<dbReference type="GO" id="GO:0047527">
    <property type="term" value="F:2,3-dihydroxybenzoate-serine ligase activity"/>
    <property type="evidence" value="ECO:0007669"/>
    <property type="project" value="TreeGrafter"/>
</dbReference>
<dbReference type="InterPro" id="IPR023213">
    <property type="entry name" value="CAT-like_dom_sf"/>
</dbReference>
<dbReference type="GO" id="GO:0008610">
    <property type="term" value="P:lipid biosynthetic process"/>
    <property type="evidence" value="ECO:0007669"/>
    <property type="project" value="UniProtKB-ARBA"/>
</dbReference>
<dbReference type="Pfam" id="PF00668">
    <property type="entry name" value="Condensation"/>
    <property type="match status" value="1"/>
</dbReference>
<dbReference type="RefSeq" id="WP_170322852.1">
    <property type="nucleotide sequence ID" value="NZ_BAAAHL010000054.1"/>
</dbReference>
<dbReference type="SUPFAM" id="SSF52777">
    <property type="entry name" value="CoA-dependent acyltransferases"/>
    <property type="match status" value="2"/>
</dbReference>
<accession>A0A5M3WWZ7</accession>
<gene>
    <name evidence="2" type="ORF">Amac_075620</name>
</gene>
<dbReference type="GO" id="GO:0005829">
    <property type="term" value="C:cytosol"/>
    <property type="evidence" value="ECO:0007669"/>
    <property type="project" value="TreeGrafter"/>
</dbReference>